<organism evidence="1 2">
    <name type="scientific">Phytophthora boehmeriae</name>
    <dbReference type="NCBI Taxonomy" id="109152"/>
    <lineage>
        <taxon>Eukaryota</taxon>
        <taxon>Sar</taxon>
        <taxon>Stramenopiles</taxon>
        <taxon>Oomycota</taxon>
        <taxon>Peronosporomycetes</taxon>
        <taxon>Peronosporales</taxon>
        <taxon>Peronosporaceae</taxon>
        <taxon>Phytophthora</taxon>
    </lineage>
</organism>
<dbReference type="AlphaFoldDB" id="A0A8T1X0A9"/>
<dbReference type="OrthoDB" id="10251073at2759"/>
<comment type="caution">
    <text evidence="1">The sequence shown here is derived from an EMBL/GenBank/DDBJ whole genome shotgun (WGS) entry which is preliminary data.</text>
</comment>
<sequence length="122" mass="14017">MASSPLVELSVEILDVLERLLDVNTVVRLSMTCRSFLQSLRVLTELRCKRECFTTYLYPTVASYRMQAAVPTTWRQLYAAFSSLKYLRWEVCRGEGASSSLRALKSDNQEYESDTTATFLIR</sequence>
<dbReference type="Proteomes" id="UP000693981">
    <property type="component" value="Unassembled WGS sequence"/>
</dbReference>
<proteinExistence type="predicted"/>
<name>A0A8T1X0A9_9STRA</name>
<protein>
    <recommendedName>
        <fullName evidence="3">F-box domain-containing protein</fullName>
    </recommendedName>
</protein>
<keyword evidence="2" id="KW-1185">Reference proteome</keyword>
<reference evidence="1" key="1">
    <citation type="submission" date="2021-02" db="EMBL/GenBank/DDBJ databases">
        <authorList>
            <person name="Palmer J.M."/>
        </authorList>
    </citation>
    <scope>NUCLEOTIDE SEQUENCE</scope>
    <source>
        <strain evidence="1">SCRP23</strain>
    </source>
</reference>
<gene>
    <name evidence="1" type="ORF">PHYBOEH_009974</name>
</gene>
<evidence type="ECO:0000313" key="1">
    <source>
        <dbReference type="EMBL" id="KAG7398981.1"/>
    </source>
</evidence>
<accession>A0A8T1X0A9</accession>
<dbReference type="EMBL" id="JAGDFL010000066">
    <property type="protein sequence ID" value="KAG7398981.1"/>
    <property type="molecule type" value="Genomic_DNA"/>
</dbReference>
<evidence type="ECO:0000313" key="2">
    <source>
        <dbReference type="Proteomes" id="UP000693981"/>
    </source>
</evidence>
<evidence type="ECO:0008006" key="3">
    <source>
        <dbReference type="Google" id="ProtNLM"/>
    </source>
</evidence>